<organism evidence="5 6">
    <name type="scientific">Pedobacter ginsenosidimutans</name>
    <dbReference type="NCBI Taxonomy" id="687842"/>
    <lineage>
        <taxon>Bacteria</taxon>
        <taxon>Pseudomonadati</taxon>
        <taxon>Bacteroidota</taxon>
        <taxon>Sphingobacteriia</taxon>
        <taxon>Sphingobacteriales</taxon>
        <taxon>Sphingobacteriaceae</taxon>
        <taxon>Pedobacter</taxon>
    </lineage>
</organism>
<reference evidence="5 6" key="1">
    <citation type="submission" date="2015-11" db="EMBL/GenBank/DDBJ databases">
        <title>Sequence of Pedobacter ginsenosidimutans.</title>
        <authorList>
            <person name="Carson E."/>
            <person name="Keyser V."/>
            <person name="Newman J."/>
            <person name="Miller J."/>
        </authorList>
    </citation>
    <scope>NUCLEOTIDE SEQUENCE [LARGE SCALE GENOMIC DNA]</scope>
    <source>
        <strain evidence="5 6">KACC 14530</strain>
    </source>
</reference>
<evidence type="ECO:0000256" key="1">
    <source>
        <dbReference type="ARBA" id="ARBA00023015"/>
    </source>
</evidence>
<name>A0A0T5VIC9_9SPHI</name>
<dbReference type="Proteomes" id="UP000051950">
    <property type="component" value="Unassembled WGS sequence"/>
</dbReference>
<keyword evidence="2" id="KW-0238">DNA-binding</keyword>
<dbReference type="PROSITE" id="PS00041">
    <property type="entry name" value="HTH_ARAC_FAMILY_1"/>
    <property type="match status" value="1"/>
</dbReference>
<protein>
    <submittedName>
        <fullName evidence="5">AraC family transcriptional regulator</fullName>
    </submittedName>
</protein>
<keyword evidence="1" id="KW-0805">Transcription regulation</keyword>
<dbReference type="STRING" id="687842.ASU31_23635"/>
<dbReference type="InterPro" id="IPR018060">
    <property type="entry name" value="HTH_AraC"/>
</dbReference>
<feature type="domain" description="HTH araC/xylS-type" evidence="4">
    <location>
        <begin position="14"/>
        <end position="111"/>
    </location>
</feature>
<dbReference type="GO" id="GO:0043565">
    <property type="term" value="F:sequence-specific DNA binding"/>
    <property type="evidence" value="ECO:0007669"/>
    <property type="project" value="InterPro"/>
</dbReference>
<dbReference type="InterPro" id="IPR018062">
    <property type="entry name" value="HTH_AraC-typ_CS"/>
</dbReference>
<dbReference type="EMBL" id="LMZQ01000038">
    <property type="protein sequence ID" value="KRT13614.1"/>
    <property type="molecule type" value="Genomic_DNA"/>
</dbReference>
<dbReference type="PANTHER" id="PTHR43280:SF28">
    <property type="entry name" value="HTH-TYPE TRANSCRIPTIONAL ACTIVATOR RHAS"/>
    <property type="match status" value="1"/>
</dbReference>
<accession>A0A0T5VIC9</accession>
<dbReference type="PROSITE" id="PS01124">
    <property type="entry name" value="HTH_ARAC_FAMILY_2"/>
    <property type="match status" value="1"/>
</dbReference>
<keyword evidence="3" id="KW-0804">Transcription</keyword>
<comment type="caution">
    <text evidence="5">The sequence shown here is derived from an EMBL/GenBank/DDBJ whole genome shotgun (WGS) entry which is preliminary data.</text>
</comment>
<dbReference type="AlphaFoldDB" id="A0A0T5VIC9"/>
<dbReference type="Gene3D" id="1.10.10.60">
    <property type="entry name" value="Homeodomain-like"/>
    <property type="match status" value="2"/>
</dbReference>
<keyword evidence="6" id="KW-1185">Reference proteome</keyword>
<gene>
    <name evidence="5" type="ORF">ASU31_23635</name>
</gene>
<dbReference type="SUPFAM" id="SSF46689">
    <property type="entry name" value="Homeodomain-like"/>
    <property type="match status" value="2"/>
</dbReference>
<evidence type="ECO:0000256" key="2">
    <source>
        <dbReference type="ARBA" id="ARBA00023125"/>
    </source>
</evidence>
<dbReference type="InterPro" id="IPR009057">
    <property type="entry name" value="Homeodomain-like_sf"/>
</dbReference>
<dbReference type="SMART" id="SM00342">
    <property type="entry name" value="HTH_ARAC"/>
    <property type="match status" value="1"/>
</dbReference>
<dbReference type="PANTHER" id="PTHR43280">
    <property type="entry name" value="ARAC-FAMILY TRANSCRIPTIONAL REGULATOR"/>
    <property type="match status" value="1"/>
</dbReference>
<proteinExistence type="predicted"/>
<dbReference type="GO" id="GO:0003700">
    <property type="term" value="F:DNA-binding transcription factor activity"/>
    <property type="evidence" value="ECO:0007669"/>
    <property type="project" value="InterPro"/>
</dbReference>
<evidence type="ECO:0000313" key="6">
    <source>
        <dbReference type="Proteomes" id="UP000051950"/>
    </source>
</evidence>
<evidence type="ECO:0000313" key="5">
    <source>
        <dbReference type="EMBL" id="KRT13614.1"/>
    </source>
</evidence>
<evidence type="ECO:0000259" key="4">
    <source>
        <dbReference type="PROSITE" id="PS01124"/>
    </source>
</evidence>
<dbReference type="RefSeq" id="WP_057934710.1">
    <property type="nucleotide sequence ID" value="NZ_LMZQ01000038.1"/>
</dbReference>
<dbReference type="Pfam" id="PF12833">
    <property type="entry name" value="HTH_18"/>
    <property type="match status" value="1"/>
</dbReference>
<sequence length="140" mass="16378">MEQYPKVYLYRRIVQAKLFIDKNYAERIDLGYISDEACFSKFHFTRLFKAIYAKTPHQYLTWVRIEKAQQLLREDKSVSETCFLVGFDSLTSFSGLFKRNVGISPSSYQAQMQQLKLAIKKSPVSFVPSCFALQHGWLEE</sequence>
<evidence type="ECO:0000256" key="3">
    <source>
        <dbReference type="ARBA" id="ARBA00023163"/>
    </source>
</evidence>